<proteinExistence type="predicted"/>
<organism evidence="1 2">
    <name type="scientific">Eragrostis curvula</name>
    <name type="common">weeping love grass</name>
    <dbReference type="NCBI Taxonomy" id="38414"/>
    <lineage>
        <taxon>Eukaryota</taxon>
        <taxon>Viridiplantae</taxon>
        <taxon>Streptophyta</taxon>
        <taxon>Embryophyta</taxon>
        <taxon>Tracheophyta</taxon>
        <taxon>Spermatophyta</taxon>
        <taxon>Magnoliopsida</taxon>
        <taxon>Liliopsida</taxon>
        <taxon>Poales</taxon>
        <taxon>Poaceae</taxon>
        <taxon>PACMAD clade</taxon>
        <taxon>Chloridoideae</taxon>
        <taxon>Eragrostideae</taxon>
        <taxon>Eragrostidinae</taxon>
        <taxon>Eragrostis</taxon>
    </lineage>
</organism>
<dbReference type="Proteomes" id="UP000324897">
    <property type="component" value="Unassembled WGS sequence"/>
</dbReference>
<evidence type="ECO:0000313" key="1">
    <source>
        <dbReference type="EMBL" id="TVU22908.1"/>
    </source>
</evidence>
<accession>A0A5J9UI69</accession>
<dbReference type="AlphaFoldDB" id="A0A5J9UI69"/>
<gene>
    <name evidence="1" type="ORF">EJB05_32629</name>
</gene>
<dbReference type="Gramene" id="TVU22908">
    <property type="protein sequence ID" value="TVU22908"/>
    <property type="gene ID" value="EJB05_32629"/>
</dbReference>
<protein>
    <submittedName>
        <fullName evidence="1">Uncharacterized protein</fullName>
    </submittedName>
</protein>
<feature type="non-terminal residue" evidence="1">
    <location>
        <position position="1"/>
    </location>
</feature>
<sequence length="181" mass="19922">YGRDLIREEFKMLILATVLVYAAQGVQRAMPSQNLARRRFEFFGVGWGEGRSGGGGGAGTGGGRGLSAVDHCWENPCFVDLISHWLPPISKMARKRVRCPLSPANIQCSDYYASTGDSDSDADSDDPKGLISSAQLSLLENFVDFLKIKKSKYGHTKHSVGHGTQVCNISHQSCWVWEIWV</sequence>
<comment type="caution">
    <text evidence="1">The sequence shown here is derived from an EMBL/GenBank/DDBJ whole genome shotgun (WGS) entry which is preliminary data.</text>
</comment>
<dbReference type="EMBL" id="RWGY01000026">
    <property type="protein sequence ID" value="TVU22908.1"/>
    <property type="molecule type" value="Genomic_DNA"/>
</dbReference>
<reference evidence="1 2" key="1">
    <citation type="journal article" date="2019" name="Sci. Rep.">
        <title>A high-quality genome of Eragrostis curvula grass provides insights into Poaceae evolution and supports new strategies to enhance forage quality.</title>
        <authorList>
            <person name="Carballo J."/>
            <person name="Santos B.A.C.M."/>
            <person name="Zappacosta D."/>
            <person name="Garbus I."/>
            <person name="Selva J.P."/>
            <person name="Gallo C.A."/>
            <person name="Diaz A."/>
            <person name="Albertini E."/>
            <person name="Caccamo M."/>
            <person name="Echenique V."/>
        </authorList>
    </citation>
    <scope>NUCLEOTIDE SEQUENCE [LARGE SCALE GENOMIC DNA]</scope>
    <source>
        <strain evidence="2">cv. Victoria</strain>
        <tissue evidence="1">Leaf</tissue>
    </source>
</reference>
<name>A0A5J9UI69_9POAL</name>
<evidence type="ECO:0000313" key="2">
    <source>
        <dbReference type="Proteomes" id="UP000324897"/>
    </source>
</evidence>
<keyword evidence="2" id="KW-1185">Reference proteome</keyword>